<name>A0ACC3SEJ4_9PEZI</name>
<organism evidence="1 2">
    <name type="scientific">Zalaria obscura</name>
    <dbReference type="NCBI Taxonomy" id="2024903"/>
    <lineage>
        <taxon>Eukaryota</taxon>
        <taxon>Fungi</taxon>
        <taxon>Dikarya</taxon>
        <taxon>Ascomycota</taxon>
        <taxon>Pezizomycotina</taxon>
        <taxon>Dothideomycetes</taxon>
        <taxon>Dothideomycetidae</taxon>
        <taxon>Dothideales</taxon>
        <taxon>Zalariaceae</taxon>
        <taxon>Zalaria</taxon>
    </lineage>
</organism>
<sequence>MEAIFTAPGENLRSIGSLARGEVSLRWGGYRDCFQCLISYPRERMRVALHEAYLQAVRQELGGRSSSHLQIKEAQSSFLRRVMLWVSNHSAALCSVAEDRSACICKLTYLPVPCIRGEVVPPSAKPPEVGIMSPENDGMQRPQQPPLSPIPP</sequence>
<dbReference type="EMBL" id="JAMKPW020000017">
    <property type="protein sequence ID" value="KAK8209166.1"/>
    <property type="molecule type" value="Genomic_DNA"/>
</dbReference>
<accession>A0ACC3SEJ4</accession>
<protein>
    <submittedName>
        <fullName evidence="1">Uncharacterized protein</fullName>
    </submittedName>
</protein>
<reference evidence="1" key="1">
    <citation type="submission" date="2024-02" db="EMBL/GenBank/DDBJ databases">
        <title>Metagenome Assembled Genome of Zalaria obscura JY119.</title>
        <authorList>
            <person name="Vighnesh L."/>
            <person name="Jagadeeshwari U."/>
            <person name="Venkata Ramana C."/>
            <person name="Sasikala C."/>
        </authorList>
    </citation>
    <scope>NUCLEOTIDE SEQUENCE</scope>
    <source>
        <strain evidence="1">JY119</strain>
    </source>
</reference>
<dbReference type="Proteomes" id="UP001320706">
    <property type="component" value="Unassembled WGS sequence"/>
</dbReference>
<gene>
    <name evidence="1" type="ORF">M8818_003861</name>
</gene>
<evidence type="ECO:0000313" key="2">
    <source>
        <dbReference type="Proteomes" id="UP001320706"/>
    </source>
</evidence>
<evidence type="ECO:0000313" key="1">
    <source>
        <dbReference type="EMBL" id="KAK8209166.1"/>
    </source>
</evidence>
<keyword evidence="2" id="KW-1185">Reference proteome</keyword>
<comment type="caution">
    <text evidence="1">The sequence shown here is derived from an EMBL/GenBank/DDBJ whole genome shotgun (WGS) entry which is preliminary data.</text>
</comment>
<proteinExistence type="predicted"/>